<dbReference type="Proteomes" id="UP000887574">
    <property type="component" value="Unplaced"/>
</dbReference>
<proteinExistence type="predicted"/>
<evidence type="ECO:0000313" key="3">
    <source>
        <dbReference type="WBParaSite" id="jg19368"/>
    </source>
</evidence>
<name>A0A915DH09_9BILA</name>
<keyword evidence="2" id="KW-1185">Reference proteome</keyword>
<feature type="compositionally biased region" description="Polar residues" evidence="1">
    <location>
        <begin position="34"/>
        <end position="56"/>
    </location>
</feature>
<protein>
    <submittedName>
        <fullName evidence="3">Uncharacterized protein</fullName>
    </submittedName>
</protein>
<organism evidence="2 3">
    <name type="scientific">Ditylenchus dipsaci</name>
    <dbReference type="NCBI Taxonomy" id="166011"/>
    <lineage>
        <taxon>Eukaryota</taxon>
        <taxon>Metazoa</taxon>
        <taxon>Ecdysozoa</taxon>
        <taxon>Nematoda</taxon>
        <taxon>Chromadorea</taxon>
        <taxon>Rhabditida</taxon>
        <taxon>Tylenchina</taxon>
        <taxon>Tylenchomorpha</taxon>
        <taxon>Sphaerularioidea</taxon>
        <taxon>Anguinidae</taxon>
        <taxon>Anguininae</taxon>
        <taxon>Ditylenchus</taxon>
    </lineage>
</organism>
<dbReference type="AlphaFoldDB" id="A0A915DH09"/>
<evidence type="ECO:0000313" key="2">
    <source>
        <dbReference type="Proteomes" id="UP000887574"/>
    </source>
</evidence>
<reference evidence="3" key="1">
    <citation type="submission" date="2022-11" db="UniProtKB">
        <authorList>
            <consortium name="WormBaseParasite"/>
        </authorList>
    </citation>
    <scope>IDENTIFICATION</scope>
</reference>
<evidence type="ECO:0000256" key="1">
    <source>
        <dbReference type="SAM" id="MobiDB-lite"/>
    </source>
</evidence>
<feature type="region of interest" description="Disordered" evidence="1">
    <location>
        <begin position="34"/>
        <end position="60"/>
    </location>
</feature>
<sequence>MDSAKSALGRLQPLQKWVCSKCVLQAAFNLPSTSSDPNPLPALSNTDAEDTAQTPRKLSHAGSVVRIDPVKTTISRATTILSVDQLVMEESSNPLSNVEDGSAQIQLSAEQNISSIPAEDSVEILQTFYTSKPDELLEATVSAQAALTDNSQELSTSDYISFSTMNIDGEDDSPIHHAQQQSSAYKESLENDIQLNLAGCPMKNLDLVSFFKRNYLVSL</sequence>
<dbReference type="WBParaSite" id="jg19368">
    <property type="protein sequence ID" value="jg19368"/>
    <property type="gene ID" value="jg19368"/>
</dbReference>
<accession>A0A915DH09</accession>